<dbReference type="InterPro" id="IPR051678">
    <property type="entry name" value="AGP_Transferase"/>
</dbReference>
<reference evidence="2 3" key="1">
    <citation type="submission" date="2018-06" db="EMBL/GenBank/DDBJ databases">
        <title>Genomic Encyclopedia of Archaeal and Bacterial Type Strains, Phase II (KMG-II): from individual species to whole genera.</title>
        <authorList>
            <person name="Goeker M."/>
        </authorList>
    </citation>
    <scope>NUCLEOTIDE SEQUENCE [LARGE SCALE GENOMIC DNA]</scope>
    <source>
        <strain evidence="2 3">ATCC BAA-1881</strain>
    </source>
</reference>
<dbReference type="Proteomes" id="UP000248806">
    <property type="component" value="Unassembled WGS sequence"/>
</dbReference>
<dbReference type="GO" id="GO:0016740">
    <property type="term" value="F:transferase activity"/>
    <property type="evidence" value="ECO:0007669"/>
    <property type="project" value="UniProtKB-KW"/>
</dbReference>
<dbReference type="Pfam" id="PF01636">
    <property type="entry name" value="APH"/>
    <property type="match status" value="1"/>
</dbReference>
<comment type="caution">
    <text evidence="2">The sequence shown here is derived from an EMBL/GenBank/DDBJ whole genome shotgun (WGS) entry which is preliminary data.</text>
</comment>
<dbReference type="OrthoDB" id="161304at2"/>
<dbReference type="PANTHER" id="PTHR21310">
    <property type="entry name" value="AMINOGLYCOSIDE PHOSPHOTRANSFERASE-RELATED-RELATED"/>
    <property type="match status" value="1"/>
</dbReference>
<evidence type="ECO:0000259" key="1">
    <source>
        <dbReference type="Pfam" id="PF01636"/>
    </source>
</evidence>
<organism evidence="2 3">
    <name type="scientific">Thermosporothrix hazakensis</name>
    <dbReference type="NCBI Taxonomy" id="644383"/>
    <lineage>
        <taxon>Bacteria</taxon>
        <taxon>Bacillati</taxon>
        <taxon>Chloroflexota</taxon>
        <taxon>Ktedonobacteria</taxon>
        <taxon>Ktedonobacterales</taxon>
        <taxon>Thermosporotrichaceae</taxon>
        <taxon>Thermosporothrix</taxon>
    </lineage>
</organism>
<proteinExistence type="predicted"/>
<keyword evidence="3" id="KW-1185">Reference proteome</keyword>
<dbReference type="InterPro" id="IPR011009">
    <property type="entry name" value="Kinase-like_dom_sf"/>
</dbReference>
<evidence type="ECO:0000313" key="3">
    <source>
        <dbReference type="Proteomes" id="UP000248806"/>
    </source>
</evidence>
<name>A0A326UA78_THEHA</name>
<dbReference type="AlphaFoldDB" id="A0A326UA78"/>
<dbReference type="Gene3D" id="1.10.510.10">
    <property type="entry name" value="Transferase(Phosphotransferase) domain 1"/>
    <property type="match status" value="1"/>
</dbReference>
<dbReference type="EMBL" id="QKUF01000006">
    <property type="protein sequence ID" value="PZW31273.1"/>
    <property type="molecule type" value="Genomic_DNA"/>
</dbReference>
<protein>
    <submittedName>
        <fullName evidence="2">Phosphotransferase family enzyme</fullName>
    </submittedName>
</protein>
<accession>A0A326UA78</accession>
<feature type="domain" description="Aminoglycoside phosphotransferase" evidence="1">
    <location>
        <begin position="2"/>
        <end position="194"/>
    </location>
</feature>
<dbReference type="RefSeq" id="WP_111322065.1">
    <property type="nucleotide sequence ID" value="NZ_BIFX01000003.1"/>
</dbReference>
<dbReference type="PANTHER" id="PTHR21310:SF40">
    <property type="entry name" value="AMINOGLYCOSIDE PHOSPHOTRANSFERASE DOMAIN-CONTAINING PROTEIN-RELATED"/>
    <property type="match status" value="1"/>
</dbReference>
<keyword evidence="2" id="KW-0808">Transferase</keyword>
<dbReference type="SUPFAM" id="SSF56112">
    <property type="entry name" value="Protein kinase-like (PK-like)"/>
    <property type="match status" value="1"/>
</dbReference>
<evidence type="ECO:0000313" key="2">
    <source>
        <dbReference type="EMBL" id="PZW31273.1"/>
    </source>
</evidence>
<dbReference type="Gene3D" id="1.20.58.840">
    <property type="match status" value="1"/>
</dbReference>
<dbReference type="InterPro" id="IPR002575">
    <property type="entry name" value="Aminoglycoside_PTrfase"/>
</dbReference>
<sequence length="261" mass="29341">MHLEALDAPLPLPTTSGTLQADTGPLLFALYTFIPGETLANAYPMSRELVGQIGRALAQLHTVRPPEGLHVPPDDLTAPFDQELRENLAALDAITTASPPFLQQLRALVEPRRTQIDAFLEQSDAYAEKARQKPTHRVLCHGDPWGGNIIRTSSQRLTFLDWEAAIIAPPERDAYLYSGFIKPDFSAFAAGYEAPFQWNMALLAYYTYRLQLRNLAAWLHSLLHEPLNEVQRLNNLDMIENHCFDRLESVEQTARALIAQQ</sequence>
<gene>
    <name evidence="2" type="ORF">EI42_02370</name>
</gene>